<reference evidence="7 8" key="1">
    <citation type="submission" date="2020-08" db="EMBL/GenBank/DDBJ databases">
        <title>Genomic Encyclopedia of Type Strains, Phase IV (KMG-IV): sequencing the most valuable type-strain genomes for metagenomic binning, comparative biology and taxonomic classification.</title>
        <authorList>
            <person name="Goeker M."/>
        </authorList>
    </citation>
    <scope>NUCLEOTIDE SEQUENCE [LARGE SCALE GENOMIC DNA]</scope>
    <source>
        <strain evidence="7 8">DSM 5391</strain>
    </source>
</reference>
<feature type="transmembrane region" description="Helical" evidence="5">
    <location>
        <begin position="189"/>
        <end position="219"/>
    </location>
</feature>
<dbReference type="GO" id="GO:0016020">
    <property type="term" value="C:membrane"/>
    <property type="evidence" value="ECO:0007669"/>
    <property type="project" value="UniProtKB-SubCell"/>
</dbReference>
<feature type="transmembrane region" description="Helical" evidence="5">
    <location>
        <begin position="231"/>
        <end position="250"/>
    </location>
</feature>
<dbReference type="InterPro" id="IPR007016">
    <property type="entry name" value="O-antigen_ligase-rel_domated"/>
</dbReference>
<name>A0A7X0HU02_9BACI</name>
<feature type="transmembrane region" description="Helical" evidence="5">
    <location>
        <begin position="165"/>
        <end position="182"/>
    </location>
</feature>
<dbReference type="Pfam" id="PF04932">
    <property type="entry name" value="Wzy_C"/>
    <property type="match status" value="1"/>
</dbReference>
<comment type="subcellular location">
    <subcellularLocation>
        <location evidence="1">Membrane</location>
        <topology evidence="1">Multi-pass membrane protein</topology>
    </subcellularLocation>
</comment>
<keyword evidence="3 5" id="KW-1133">Transmembrane helix</keyword>
<evidence type="ECO:0000256" key="1">
    <source>
        <dbReference type="ARBA" id="ARBA00004141"/>
    </source>
</evidence>
<feature type="domain" description="O-antigen ligase-related" evidence="6">
    <location>
        <begin position="192"/>
        <end position="333"/>
    </location>
</feature>
<comment type="caution">
    <text evidence="7">The sequence shown here is derived from an EMBL/GenBank/DDBJ whole genome shotgun (WGS) entry which is preliminary data.</text>
</comment>
<proteinExistence type="predicted"/>
<keyword evidence="2 5" id="KW-0812">Transmembrane</keyword>
<feature type="transmembrane region" description="Helical" evidence="5">
    <location>
        <begin position="131"/>
        <end position="153"/>
    </location>
</feature>
<sequence length="409" mass="47099">MQKIEYYAPGDKQKVTLSMLTVPVFISLVLMSSISNVNLAAIDAIGTFFLLCLLTISNLLVLFFFLKERMLPIVYANMIFFGLCFTLIGFIGLYNHANARSFITLYQFVSVMNFTLYMSSFKWDFYKLKGISNLSMIYILCTVFIWAASGFPIPFSSIFSNANILAPYLLYLLFFPICMILYKKQNIMLYLILVSGVLLCVATSARTILLSLLSIVLTYLLWHSITRSKTIFYSFFFFIIMIILAVTFIYPNLSEWDHYRDLERLVWEYTGKNIFSGREVVWSHLISLISQQPFFGYGTGTLVSDISNKTISAHNLYLQISLQGGYIGLSVFILLLFSIWKIFWYGQEDRIVRLSAAYLIATLIHQLFEVSFIQNQLSIGLLQWLIIAVGISRIYNKIEHGESFIEQKK</sequence>
<gene>
    <name evidence="7" type="ORF">HNR53_003506</name>
</gene>
<dbReference type="AlphaFoldDB" id="A0A7X0HU02"/>
<dbReference type="RefSeq" id="WP_246439645.1">
    <property type="nucleotide sequence ID" value="NZ_JACHGK010000013.1"/>
</dbReference>
<evidence type="ECO:0000256" key="2">
    <source>
        <dbReference type="ARBA" id="ARBA00022692"/>
    </source>
</evidence>
<dbReference type="GO" id="GO:0016874">
    <property type="term" value="F:ligase activity"/>
    <property type="evidence" value="ECO:0007669"/>
    <property type="project" value="UniProtKB-KW"/>
</dbReference>
<feature type="transmembrane region" description="Helical" evidence="5">
    <location>
        <begin position="99"/>
        <end position="119"/>
    </location>
</feature>
<evidence type="ECO:0000313" key="7">
    <source>
        <dbReference type="EMBL" id="MBB6446842.1"/>
    </source>
</evidence>
<feature type="transmembrane region" description="Helical" evidence="5">
    <location>
        <begin position="326"/>
        <end position="345"/>
    </location>
</feature>
<feature type="transmembrane region" description="Helical" evidence="5">
    <location>
        <begin position="20"/>
        <end position="42"/>
    </location>
</feature>
<evidence type="ECO:0000256" key="4">
    <source>
        <dbReference type="ARBA" id="ARBA00023136"/>
    </source>
</evidence>
<dbReference type="EMBL" id="JACHGK010000013">
    <property type="protein sequence ID" value="MBB6446842.1"/>
    <property type="molecule type" value="Genomic_DNA"/>
</dbReference>
<feature type="transmembrane region" description="Helical" evidence="5">
    <location>
        <begin position="73"/>
        <end position="93"/>
    </location>
</feature>
<dbReference type="PANTHER" id="PTHR37422">
    <property type="entry name" value="TEICHURONIC ACID BIOSYNTHESIS PROTEIN TUAE"/>
    <property type="match status" value="1"/>
</dbReference>
<evidence type="ECO:0000256" key="5">
    <source>
        <dbReference type="SAM" id="Phobius"/>
    </source>
</evidence>
<organism evidence="7 8">
    <name type="scientific">Bacillus benzoevorans</name>
    <dbReference type="NCBI Taxonomy" id="1456"/>
    <lineage>
        <taxon>Bacteria</taxon>
        <taxon>Bacillati</taxon>
        <taxon>Bacillota</taxon>
        <taxon>Bacilli</taxon>
        <taxon>Bacillales</taxon>
        <taxon>Bacillaceae</taxon>
        <taxon>Bacillus</taxon>
    </lineage>
</organism>
<keyword evidence="7" id="KW-0436">Ligase</keyword>
<evidence type="ECO:0000259" key="6">
    <source>
        <dbReference type="Pfam" id="PF04932"/>
    </source>
</evidence>
<dbReference type="InterPro" id="IPR051533">
    <property type="entry name" value="WaaL-like"/>
</dbReference>
<protein>
    <submittedName>
        <fullName evidence="7">O-antigen ligase</fullName>
    </submittedName>
</protein>
<feature type="transmembrane region" description="Helical" evidence="5">
    <location>
        <begin position="48"/>
        <end position="66"/>
    </location>
</feature>
<accession>A0A7X0HU02</accession>
<dbReference type="Proteomes" id="UP000531594">
    <property type="component" value="Unassembled WGS sequence"/>
</dbReference>
<evidence type="ECO:0000256" key="3">
    <source>
        <dbReference type="ARBA" id="ARBA00022989"/>
    </source>
</evidence>
<feature type="transmembrane region" description="Helical" evidence="5">
    <location>
        <begin position="377"/>
        <end position="395"/>
    </location>
</feature>
<feature type="transmembrane region" description="Helical" evidence="5">
    <location>
        <begin position="351"/>
        <end position="370"/>
    </location>
</feature>
<keyword evidence="8" id="KW-1185">Reference proteome</keyword>
<keyword evidence="4 5" id="KW-0472">Membrane</keyword>
<dbReference type="PANTHER" id="PTHR37422:SF13">
    <property type="entry name" value="LIPOPOLYSACCHARIDE BIOSYNTHESIS PROTEIN PA4999-RELATED"/>
    <property type="match status" value="1"/>
</dbReference>
<evidence type="ECO:0000313" key="8">
    <source>
        <dbReference type="Proteomes" id="UP000531594"/>
    </source>
</evidence>